<evidence type="ECO:0000313" key="2">
    <source>
        <dbReference type="Proteomes" id="UP000789702"/>
    </source>
</evidence>
<gene>
    <name evidence="1" type="ORF">DHETER_LOCUS12030</name>
</gene>
<sequence>EETNATDDDYSTLIIKVDDDEDDESKNKSKENTIQQLAKLKENEAVDLKKLKILNKALLQVLKNKIGDCIDNKKRIADQQVLINYLEEQIKIVKSSNSNKEKINVNLIEIIRKIKKEQS</sequence>
<dbReference type="EMBL" id="CAJVPU010028321">
    <property type="protein sequence ID" value="CAG8706663.1"/>
    <property type="molecule type" value="Genomic_DNA"/>
</dbReference>
<protein>
    <submittedName>
        <fullName evidence="1">5230_t:CDS:1</fullName>
    </submittedName>
</protein>
<organism evidence="1 2">
    <name type="scientific">Dentiscutata heterogama</name>
    <dbReference type="NCBI Taxonomy" id="1316150"/>
    <lineage>
        <taxon>Eukaryota</taxon>
        <taxon>Fungi</taxon>
        <taxon>Fungi incertae sedis</taxon>
        <taxon>Mucoromycota</taxon>
        <taxon>Glomeromycotina</taxon>
        <taxon>Glomeromycetes</taxon>
        <taxon>Diversisporales</taxon>
        <taxon>Gigasporaceae</taxon>
        <taxon>Dentiscutata</taxon>
    </lineage>
</organism>
<keyword evidence="2" id="KW-1185">Reference proteome</keyword>
<evidence type="ECO:0000313" key="1">
    <source>
        <dbReference type="EMBL" id="CAG8706663.1"/>
    </source>
</evidence>
<accession>A0ACA9PFB7</accession>
<feature type="non-terminal residue" evidence="1">
    <location>
        <position position="1"/>
    </location>
</feature>
<dbReference type="Proteomes" id="UP000789702">
    <property type="component" value="Unassembled WGS sequence"/>
</dbReference>
<reference evidence="1" key="1">
    <citation type="submission" date="2021-06" db="EMBL/GenBank/DDBJ databases">
        <authorList>
            <person name="Kallberg Y."/>
            <person name="Tangrot J."/>
            <person name="Rosling A."/>
        </authorList>
    </citation>
    <scope>NUCLEOTIDE SEQUENCE</scope>
    <source>
        <strain evidence="1">IL203A</strain>
    </source>
</reference>
<comment type="caution">
    <text evidence="1">The sequence shown here is derived from an EMBL/GenBank/DDBJ whole genome shotgun (WGS) entry which is preliminary data.</text>
</comment>
<name>A0ACA9PFB7_9GLOM</name>
<proteinExistence type="predicted"/>
<feature type="non-terminal residue" evidence="1">
    <location>
        <position position="119"/>
    </location>
</feature>